<dbReference type="EMBL" id="LCKW01000001">
    <property type="protein sequence ID" value="KKU09254.1"/>
    <property type="molecule type" value="Genomic_DNA"/>
</dbReference>
<evidence type="ECO:0000256" key="5">
    <source>
        <dbReference type="ARBA" id="ARBA00023204"/>
    </source>
</evidence>
<accession>A0A0G1MM51</accession>
<dbReference type="GO" id="GO:0006310">
    <property type="term" value="P:DNA recombination"/>
    <property type="evidence" value="ECO:0007669"/>
    <property type="project" value="UniProtKB-UniRule"/>
</dbReference>
<dbReference type="GO" id="GO:0043590">
    <property type="term" value="C:bacterial nucleoid"/>
    <property type="evidence" value="ECO:0007669"/>
    <property type="project" value="TreeGrafter"/>
</dbReference>
<name>A0A0G1MM51_9BACT</name>
<gene>
    <name evidence="7" type="primary">recO</name>
    <name evidence="9" type="ORF">UX09_C0001G0048</name>
</gene>
<evidence type="ECO:0000256" key="3">
    <source>
        <dbReference type="ARBA" id="ARBA00022763"/>
    </source>
</evidence>
<dbReference type="InterPro" id="IPR042242">
    <property type="entry name" value="RecO_C"/>
</dbReference>
<dbReference type="Gene3D" id="1.20.1440.120">
    <property type="entry name" value="Recombination protein O, C-terminal domain"/>
    <property type="match status" value="1"/>
</dbReference>
<protein>
    <recommendedName>
        <fullName evidence="2 7">DNA repair protein RecO</fullName>
    </recommendedName>
    <alternativeName>
        <fullName evidence="6 7">Recombination protein O</fullName>
    </alternativeName>
</protein>
<dbReference type="HAMAP" id="MF_00201">
    <property type="entry name" value="RecO"/>
    <property type="match status" value="1"/>
</dbReference>
<keyword evidence="4 7" id="KW-0233">DNA recombination</keyword>
<proteinExistence type="inferred from homology"/>
<comment type="function">
    <text evidence="7">Involved in DNA repair and RecF pathway recombination.</text>
</comment>
<reference evidence="9 10" key="1">
    <citation type="journal article" date="2015" name="Nature">
        <title>rRNA introns, odd ribosomes, and small enigmatic genomes across a large radiation of phyla.</title>
        <authorList>
            <person name="Brown C.T."/>
            <person name="Hug L.A."/>
            <person name="Thomas B.C."/>
            <person name="Sharon I."/>
            <person name="Castelle C.J."/>
            <person name="Singh A."/>
            <person name="Wilkins M.J."/>
            <person name="Williams K.H."/>
            <person name="Banfield J.F."/>
        </authorList>
    </citation>
    <scope>NUCLEOTIDE SEQUENCE [LARGE SCALE GENOMIC DNA]</scope>
</reference>
<feature type="domain" description="DNA replication/recombination mediator RecO N-terminal" evidence="8">
    <location>
        <begin position="1"/>
        <end position="66"/>
    </location>
</feature>
<comment type="caution">
    <text evidence="9">The sequence shown here is derived from an EMBL/GenBank/DDBJ whole genome shotgun (WGS) entry which is preliminary data.</text>
</comment>
<organism evidence="9 10">
    <name type="scientific">Candidatus Uhrbacteria bacterium GW2011_GWE2_45_35</name>
    <dbReference type="NCBI Taxonomy" id="1618993"/>
    <lineage>
        <taxon>Bacteria</taxon>
        <taxon>Candidatus Uhriibacteriota</taxon>
    </lineage>
</organism>
<evidence type="ECO:0000313" key="9">
    <source>
        <dbReference type="EMBL" id="KKU09254.1"/>
    </source>
</evidence>
<dbReference type="STRING" id="1618993.UX09_C0001G0048"/>
<dbReference type="InterPro" id="IPR022572">
    <property type="entry name" value="DNA_rep/recomb_RecO_N"/>
</dbReference>
<dbReference type="Pfam" id="PF11967">
    <property type="entry name" value="RecO_N"/>
    <property type="match status" value="1"/>
</dbReference>
<dbReference type="SUPFAM" id="SSF57863">
    <property type="entry name" value="ArfGap/RecO-like zinc finger"/>
    <property type="match status" value="1"/>
</dbReference>
<keyword evidence="5 7" id="KW-0234">DNA repair</keyword>
<evidence type="ECO:0000256" key="4">
    <source>
        <dbReference type="ARBA" id="ARBA00023172"/>
    </source>
</evidence>
<sequence>MSILYQTTGIVLSRRDWREADRVYSVLTKEHGKIEVVGRGARKPLAKLAPHLEFCAEVDLLVVHGRVNETVAGVERKKNFPGLYNDLLKTVVANHMLQLVDMGTREREVDQFLYEEVRNFLSFLNKAPTLTSERSAFLLSAFTLKLLGLLGYRPELNFCLHCRGVIKAGEFRWHALKGGVICGSCVEEDREQWFSSRSLSDEVLKLMRFAMTERFADLLRPHLPGEVLDEYHETVEGLLVAHFPTIPATTLRAACQF</sequence>
<dbReference type="SUPFAM" id="SSF50249">
    <property type="entry name" value="Nucleic acid-binding proteins"/>
    <property type="match status" value="1"/>
</dbReference>
<dbReference type="PANTHER" id="PTHR33991:SF1">
    <property type="entry name" value="DNA REPAIR PROTEIN RECO"/>
    <property type="match status" value="1"/>
</dbReference>
<evidence type="ECO:0000313" key="10">
    <source>
        <dbReference type="Proteomes" id="UP000034354"/>
    </source>
</evidence>
<dbReference type="Gene3D" id="2.40.50.140">
    <property type="entry name" value="Nucleic acid-binding proteins"/>
    <property type="match status" value="1"/>
</dbReference>
<evidence type="ECO:0000256" key="7">
    <source>
        <dbReference type="HAMAP-Rule" id="MF_00201"/>
    </source>
</evidence>
<dbReference type="InterPro" id="IPR012340">
    <property type="entry name" value="NA-bd_OB-fold"/>
</dbReference>
<evidence type="ECO:0000256" key="2">
    <source>
        <dbReference type="ARBA" id="ARBA00021310"/>
    </source>
</evidence>
<evidence type="ECO:0000256" key="1">
    <source>
        <dbReference type="ARBA" id="ARBA00007452"/>
    </source>
</evidence>
<dbReference type="NCBIfam" id="TIGR00613">
    <property type="entry name" value="reco"/>
    <property type="match status" value="1"/>
</dbReference>
<dbReference type="Pfam" id="PF02565">
    <property type="entry name" value="RecO_C"/>
    <property type="match status" value="1"/>
</dbReference>
<dbReference type="InterPro" id="IPR003717">
    <property type="entry name" value="RecO"/>
</dbReference>
<dbReference type="AlphaFoldDB" id="A0A0G1MM51"/>
<evidence type="ECO:0000259" key="8">
    <source>
        <dbReference type="Pfam" id="PF11967"/>
    </source>
</evidence>
<dbReference type="GO" id="GO:0006302">
    <property type="term" value="P:double-strand break repair"/>
    <property type="evidence" value="ECO:0007669"/>
    <property type="project" value="TreeGrafter"/>
</dbReference>
<evidence type="ECO:0000256" key="6">
    <source>
        <dbReference type="ARBA" id="ARBA00033409"/>
    </source>
</evidence>
<dbReference type="Proteomes" id="UP000034354">
    <property type="component" value="Unassembled WGS sequence"/>
</dbReference>
<comment type="similarity">
    <text evidence="1 7">Belongs to the RecO family.</text>
</comment>
<dbReference type="PANTHER" id="PTHR33991">
    <property type="entry name" value="DNA REPAIR PROTEIN RECO"/>
    <property type="match status" value="1"/>
</dbReference>
<keyword evidence="3 7" id="KW-0227">DNA damage</keyword>
<dbReference type="InterPro" id="IPR037278">
    <property type="entry name" value="ARFGAP/RecO"/>
</dbReference>